<keyword evidence="11" id="KW-0645">Protease</keyword>
<feature type="active site" evidence="7">
    <location>
        <position position="144"/>
    </location>
</feature>
<reference evidence="11 12" key="1">
    <citation type="submission" date="2019-01" db="EMBL/GenBank/DDBJ databases">
        <title>Vagococcus silagei sp. nov. isolated from brewer's grain.</title>
        <authorList>
            <person name="Guu J.-R."/>
        </authorList>
    </citation>
    <scope>NUCLEOTIDE SEQUENCE [LARGE SCALE GENOMIC DNA]</scope>
    <source>
        <strain evidence="11 12">2B-2</strain>
    </source>
</reference>
<evidence type="ECO:0000259" key="10">
    <source>
        <dbReference type="Pfam" id="PF00768"/>
    </source>
</evidence>
<evidence type="ECO:0000256" key="8">
    <source>
        <dbReference type="PIRSR" id="PIRSR618044-2"/>
    </source>
</evidence>
<dbReference type="PANTHER" id="PTHR21581:SF6">
    <property type="entry name" value="TRAFFICKING PROTEIN PARTICLE COMPLEX SUBUNIT 12"/>
    <property type="match status" value="1"/>
</dbReference>
<dbReference type="Gene3D" id="3.40.710.10">
    <property type="entry name" value="DD-peptidase/beta-lactamase superfamily"/>
    <property type="match status" value="1"/>
</dbReference>
<dbReference type="PRINTS" id="PR00725">
    <property type="entry name" value="DADACBPTASE1"/>
</dbReference>
<keyword evidence="5" id="KW-0573">Peptidoglycan synthesis</keyword>
<dbReference type="GO" id="GO:0006508">
    <property type="term" value="P:proteolysis"/>
    <property type="evidence" value="ECO:0007669"/>
    <property type="project" value="InterPro"/>
</dbReference>
<evidence type="ECO:0000256" key="5">
    <source>
        <dbReference type="ARBA" id="ARBA00022984"/>
    </source>
</evidence>
<proteinExistence type="inferred from homology"/>
<evidence type="ECO:0000256" key="2">
    <source>
        <dbReference type="ARBA" id="ARBA00022729"/>
    </source>
</evidence>
<dbReference type="Proteomes" id="UP000310506">
    <property type="component" value="Unassembled WGS sequence"/>
</dbReference>
<feature type="domain" description="Peptidase S11 D-alanyl-D-alanine carboxypeptidase A N-terminal" evidence="10">
    <location>
        <begin position="54"/>
        <end position="286"/>
    </location>
</feature>
<gene>
    <name evidence="11" type="ORF">ESZ54_06735</name>
</gene>
<evidence type="ECO:0000256" key="1">
    <source>
        <dbReference type="ARBA" id="ARBA00007164"/>
    </source>
</evidence>
<keyword evidence="6" id="KW-0961">Cell wall biogenesis/degradation</keyword>
<dbReference type="GO" id="GO:0009002">
    <property type="term" value="F:serine-type D-Ala-D-Ala carboxypeptidase activity"/>
    <property type="evidence" value="ECO:0007669"/>
    <property type="project" value="InterPro"/>
</dbReference>
<comment type="similarity">
    <text evidence="1 9">Belongs to the peptidase S11 family.</text>
</comment>
<keyword evidence="3" id="KW-0378">Hydrolase</keyword>
<dbReference type="GO" id="GO:0008360">
    <property type="term" value="P:regulation of cell shape"/>
    <property type="evidence" value="ECO:0007669"/>
    <property type="project" value="UniProtKB-KW"/>
</dbReference>
<keyword evidence="12" id="KW-1185">Reference proteome</keyword>
<keyword evidence="4" id="KW-0133">Cell shape</keyword>
<dbReference type="InterPro" id="IPR012338">
    <property type="entry name" value="Beta-lactam/transpept-like"/>
</dbReference>
<feature type="active site" description="Acyl-ester intermediate" evidence="7">
    <location>
        <position position="84"/>
    </location>
</feature>
<keyword evidence="11" id="KW-0121">Carboxypeptidase</keyword>
<evidence type="ECO:0000313" key="12">
    <source>
        <dbReference type="Proteomes" id="UP000310506"/>
    </source>
</evidence>
<dbReference type="GO" id="GO:0009252">
    <property type="term" value="P:peptidoglycan biosynthetic process"/>
    <property type="evidence" value="ECO:0007669"/>
    <property type="project" value="UniProtKB-KW"/>
</dbReference>
<dbReference type="SUPFAM" id="SSF56601">
    <property type="entry name" value="beta-lactamase/transpeptidase-like"/>
    <property type="match status" value="1"/>
</dbReference>
<dbReference type="OrthoDB" id="9791132at2"/>
<comment type="caution">
    <text evidence="11">The sequence shown here is derived from an EMBL/GenBank/DDBJ whole genome shotgun (WGS) entry which is preliminary data.</text>
</comment>
<organism evidence="11 12">
    <name type="scientific">Vagococcus silagei</name>
    <dbReference type="NCBI Taxonomy" id="2508885"/>
    <lineage>
        <taxon>Bacteria</taxon>
        <taxon>Bacillati</taxon>
        <taxon>Bacillota</taxon>
        <taxon>Bacilli</taxon>
        <taxon>Lactobacillales</taxon>
        <taxon>Enterococcaceae</taxon>
        <taxon>Vagococcus</taxon>
    </lineage>
</organism>
<evidence type="ECO:0000256" key="7">
    <source>
        <dbReference type="PIRSR" id="PIRSR618044-1"/>
    </source>
</evidence>
<feature type="active site" description="Proton acceptor" evidence="7">
    <location>
        <position position="87"/>
    </location>
</feature>
<evidence type="ECO:0000256" key="9">
    <source>
        <dbReference type="RuleBase" id="RU004016"/>
    </source>
</evidence>
<evidence type="ECO:0000313" key="11">
    <source>
        <dbReference type="EMBL" id="THB61211.1"/>
    </source>
</evidence>
<dbReference type="EMBL" id="SDGV01000015">
    <property type="protein sequence ID" value="THB61211.1"/>
    <property type="molecule type" value="Genomic_DNA"/>
</dbReference>
<dbReference type="Pfam" id="PF00768">
    <property type="entry name" value="Peptidase_S11"/>
    <property type="match status" value="1"/>
</dbReference>
<feature type="binding site" evidence="8">
    <location>
        <position position="257"/>
    </location>
    <ligand>
        <name>substrate</name>
    </ligand>
</feature>
<evidence type="ECO:0000256" key="6">
    <source>
        <dbReference type="ARBA" id="ARBA00023316"/>
    </source>
</evidence>
<protein>
    <submittedName>
        <fullName evidence="11">D-alanyl-D-alanine carboxypeptidase</fullName>
    </submittedName>
</protein>
<dbReference type="InterPro" id="IPR001967">
    <property type="entry name" value="Peptidase_S11_N"/>
</dbReference>
<dbReference type="InterPro" id="IPR018044">
    <property type="entry name" value="Peptidase_S11"/>
</dbReference>
<dbReference type="RefSeq" id="WP_136136905.1">
    <property type="nucleotide sequence ID" value="NZ_SDGV01000015.1"/>
</dbReference>
<accession>A0A4S3B2D3</accession>
<sequence length="310" mass="33881">MKKKLTVMSLLVVLSLGSIFYFGVLSENRVFFGSSPLTVKSTKMKAAELELNGKVASEQVLLENLSTGETLLEKNGDKKVAIASLTKIMTAYALLQKSDNLQDTVELNQKTLDLLTAEGASLAGFVANDNISITDLVYAIMLPSGGDAAIMAAKHVSGSETDFVKEMNEEAKKLGMKNTHFKTATGLDTRQQYSTVRDLNILIKAAMKNPIFNKVFTTFEYNTKPTDYTPEGYYLKHTLLRDNNDLELNNGRLLGGKTGYTKDAGQCLASIAEINGQMYLLITTGAKGEPLGEQHNVTDANTIFESIPKR</sequence>
<keyword evidence="2" id="KW-0732">Signal</keyword>
<name>A0A4S3B2D3_9ENTE</name>
<dbReference type="PANTHER" id="PTHR21581">
    <property type="entry name" value="D-ALANYL-D-ALANINE CARBOXYPEPTIDASE"/>
    <property type="match status" value="1"/>
</dbReference>
<evidence type="ECO:0000256" key="4">
    <source>
        <dbReference type="ARBA" id="ARBA00022960"/>
    </source>
</evidence>
<evidence type="ECO:0000256" key="3">
    <source>
        <dbReference type="ARBA" id="ARBA00022801"/>
    </source>
</evidence>
<dbReference type="AlphaFoldDB" id="A0A4S3B2D3"/>
<dbReference type="GO" id="GO:0071555">
    <property type="term" value="P:cell wall organization"/>
    <property type="evidence" value="ECO:0007669"/>
    <property type="project" value="UniProtKB-KW"/>
</dbReference>